<evidence type="ECO:0000256" key="2">
    <source>
        <dbReference type="ARBA" id="ARBA00004173"/>
    </source>
</evidence>
<dbReference type="GO" id="GO:0050313">
    <property type="term" value="F:sulfur dioxygenase activity"/>
    <property type="evidence" value="ECO:0007669"/>
    <property type="project" value="UniProtKB-EC"/>
</dbReference>
<dbReference type="CDD" id="cd07724">
    <property type="entry name" value="POD-like_MBL-fold"/>
    <property type="match status" value="1"/>
</dbReference>
<keyword evidence="7" id="KW-0007">Acetylation</keyword>
<evidence type="ECO:0000259" key="16">
    <source>
        <dbReference type="SMART" id="SM00849"/>
    </source>
</evidence>
<comment type="similarity">
    <text evidence="3">Belongs to the metallo-beta-lactamase superfamily. Glyoxalase II family.</text>
</comment>
<dbReference type="Gene3D" id="3.60.15.10">
    <property type="entry name" value="Ribonuclease Z/Hydroxyacylglutathione hydrolase-like"/>
    <property type="match status" value="1"/>
</dbReference>
<organism evidence="17 18">
    <name type="scientific">Acrobeloides nanus</name>
    <dbReference type="NCBI Taxonomy" id="290746"/>
    <lineage>
        <taxon>Eukaryota</taxon>
        <taxon>Metazoa</taxon>
        <taxon>Ecdysozoa</taxon>
        <taxon>Nematoda</taxon>
        <taxon>Chromadorea</taxon>
        <taxon>Rhabditida</taxon>
        <taxon>Tylenchina</taxon>
        <taxon>Cephalobomorpha</taxon>
        <taxon>Cephaloboidea</taxon>
        <taxon>Cephalobidae</taxon>
        <taxon>Acrobeloides</taxon>
    </lineage>
</organism>
<dbReference type="SMART" id="SM00849">
    <property type="entry name" value="Lactamase_B"/>
    <property type="match status" value="1"/>
</dbReference>
<evidence type="ECO:0000256" key="3">
    <source>
        <dbReference type="ARBA" id="ARBA00006759"/>
    </source>
</evidence>
<dbReference type="GO" id="GO:0046872">
    <property type="term" value="F:metal ion binding"/>
    <property type="evidence" value="ECO:0007669"/>
    <property type="project" value="UniProtKB-KW"/>
</dbReference>
<dbReference type="EC" id="1.13.11.18" evidence="13"/>
<dbReference type="Pfam" id="PF00753">
    <property type="entry name" value="Lactamase_B"/>
    <property type="match status" value="1"/>
</dbReference>
<evidence type="ECO:0000256" key="9">
    <source>
        <dbReference type="ARBA" id="ARBA00023004"/>
    </source>
</evidence>
<evidence type="ECO:0000256" key="14">
    <source>
        <dbReference type="ARBA" id="ARBA00067300"/>
    </source>
</evidence>
<dbReference type="InterPro" id="IPR036866">
    <property type="entry name" value="RibonucZ/Hydroxyglut_hydro"/>
</dbReference>
<name>A0A914E8L3_9BILA</name>
<comment type="catalytic activity">
    <reaction evidence="11">
        <text>S-sulfanylglutathione + O2 + H2O = sulfite + glutathione + 2 H(+)</text>
        <dbReference type="Rhea" id="RHEA:12981"/>
        <dbReference type="ChEBI" id="CHEBI:15377"/>
        <dbReference type="ChEBI" id="CHEBI:15378"/>
        <dbReference type="ChEBI" id="CHEBI:15379"/>
        <dbReference type="ChEBI" id="CHEBI:17359"/>
        <dbReference type="ChEBI" id="CHEBI:57925"/>
        <dbReference type="ChEBI" id="CHEBI:58905"/>
        <dbReference type="EC" id="1.13.11.18"/>
    </reaction>
</comment>
<accession>A0A914E8L3</accession>
<evidence type="ECO:0000256" key="6">
    <source>
        <dbReference type="ARBA" id="ARBA00022964"/>
    </source>
</evidence>
<proteinExistence type="inferred from homology"/>
<dbReference type="AlphaFoldDB" id="A0A914E8L3"/>
<keyword evidence="9" id="KW-0408">Iron</keyword>
<evidence type="ECO:0000256" key="15">
    <source>
        <dbReference type="ARBA" id="ARBA00077964"/>
    </source>
</evidence>
<dbReference type="PANTHER" id="PTHR43084">
    <property type="entry name" value="PERSULFIDE DIOXYGENASE ETHE1"/>
    <property type="match status" value="1"/>
</dbReference>
<evidence type="ECO:0000256" key="10">
    <source>
        <dbReference type="ARBA" id="ARBA00023128"/>
    </source>
</evidence>
<keyword evidence="4" id="KW-0479">Metal-binding</keyword>
<reference evidence="18" key="1">
    <citation type="submission" date="2022-11" db="UniProtKB">
        <authorList>
            <consortium name="WormBaseParasite"/>
        </authorList>
    </citation>
    <scope>IDENTIFICATION</scope>
</reference>
<evidence type="ECO:0000256" key="7">
    <source>
        <dbReference type="ARBA" id="ARBA00022990"/>
    </source>
</evidence>
<dbReference type="Proteomes" id="UP000887540">
    <property type="component" value="Unplaced"/>
</dbReference>
<keyword evidence="17" id="KW-1185">Reference proteome</keyword>
<keyword evidence="8" id="KW-0560">Oxidoreductase</keyword>
<evidence type="ECO:0000313" key="17">
    <source>
        <dbReference type="Proteomes" id="UP000887540"/>
    </source>
</evidence>
<keyword evidence="5" id="KW-0809">Transit peptide</keyword>
<dbReference type="GO" id="GO:0006749">
    <property type="term" value="P:glutathione metabolic process"/>
    <property type="evidence" value="ECO:0007669"/>
    <property type="project" value="InterPro"/>
</dbReference>
<dbReference type="FunFam" id="3.60.15.10:FF:000013">
    <property type="entry name" value="Persulfide dioxygenase ETHE1, mitochondrial"/>
    <property type="match status" value="1"/>
</dbReference>
<dbReference type="SUPFAM" id="SSF56281">
    <property type="entry name" value="Metallo-hydrolase/oxidoreductase"/>
    <property type="match status" value="1"/>
</dbReference>
<dbReference type="GO" id="GO:0005739">
    <property type="term" value="C:mitochondrion"/>
    <property type="evidence" value="ECO:0007669"/>
    <property type="project" value="UniProtKB-SubCell"/>
</dbReference>
<evidence type="ECO:0000313" key="18">
    <source>
        <dbReference type="WBParaSite" id="ACRNAN_scaffold6091.g11273.t1"/>
    </source>
</evidence>
<dbReference type="InterPro" id="IPR044528">
    <property type="entry name" value="POD-like_MBL-fold"/>
</dbReference>
<protein>
    <recommendedName>
        <fullName evidence="14">Persulfide dioxygenase ETHE1, mitochondrial</fullName>
        <ecNumber evidence="13">1.13.11.18</ecNumber>
    </recommendedName>
    <alternativeName>
        <fullName evidence="15">Sulfur dioxygenase ETHE1</fullName>
    </alternativeName>
</protein>
<keyword evidence="10" id="KW-0496">Mitochondrion</keyword>
<comment type="subunit">
    <text evidence="12">Homodimer. Monomer. Interacts with TST. May interact with RELA.</text>
</comment>
<dbReference type="GO" id="GO:0070813">
    <property type="term" value="P:hydrogen sulfide metabolic process"/>
    <property type="evidence" value="ECO:0007669"/>
    <property type="project" value="TreeGrafter"/>
</dbReference>
<keyword evidence="6" id="KW-0223">Dioxygenase</keyword>
<evidence type="ECO:0000256" key="12">
    <source>
        <dbReference type="ARBA" id="ARBA00065219"/>
    </source>
</evidence>
<evidence type="ECO:0000256" key="5">
    <source>
        <dbReference type="ARBA" id="ARBA00022946"/>
    </source>
</evidence>
<evidence type="ECO:0000256" key="4">
    <source>
        <dbReference type="ARBA" id="ARBA00022723"/>
    </source>
</evidence>
<dbReference type="InterPro" id="IPR051682">
    <property type="entry name" value="Mito_Persulfide_Diox"/>
</dbReference>
<sequence>MNRPILFRQLFEHLSSTYTYILGCPITKLAVIIDPVIETADRDSELIKELGLTLTYGLNTHVHADHKTSTGELKKHFPKMQSILSEKSGARADKYVAHGEKIKAGNIELEARATPGHTNGCVTYVNHAQGMAFTGDALLIRKCGRTDFQQGDVHLLYKSVHEQIFSLPDDYILYPGHDYTGQTCTSVAEEKKFNKRLAKSEEEFVQLMKNLNLPYPEQIEKAVPYNMRCG</sequence>
<comment type="subcellular location">
    <subcellularLocation>
        <location evidence="2">Mitochondrion</location>
    </subcellularLocation>
</comment>
<evidence type="ECO:0000256" key="11">
    <source>
        <dbReference type="ARBA" id="ARBA00050990"/>
    </source>
</evidence>
<evidence type="ECO:0000256" key="13">
    <source>
        <dbReference type="ARBA" id="ARBA00066686"/>
    </source>
</evidence>
<evidence type="ECO:0000256" key="8">
    <source>
        <dbReference type="ARBA" id="ARBA00023002"/>
    </source>
</evidence>
<comment type="cofactor">
    <cofactor evidence="1">
        <name>Fe(2+)</name>
        <dbReference type="ChEBI" id="CHEBI:29033"/>
    </cofactor>
</comment>
<dbReference type="WBParaSite" id="ACRNAN_scaffold6091.g11273.t1">
    <property type="protein sequence ID" value="ACRNAN_scaffold6091.g11273.t1"/>
    <property type="gene ID" value="ACRNAN_scaffold6091.g11273"/>
</dbReference>
<dbReference type="InterPro" id="IPR001279">
    <property type="entry name" value="Metallo-B-lactamas"/>
</dbReference>
<evidence type="ECO:0000256" key="1">
    <source>
        <dbReference type="ARBA" id="ARBA00001954"/>
    </source>
</evidence>
<dbReference type="PANTHER" id="PTHR43084:SF1">
    <property type="entry name" value="PERSULFIDE DIOXYGENASE ETHE1, MITOCHONDRIAL"/>
    <property type="match status" value="1"/>
</dbReference>
<feature type="domain" description="Metallo-beta-lactamase" evidence="16">
    <location>
        <begin position="16"/>
        <end position="177"/>
    </location>
</feature>